<feature type="compositionally biased region" description="Basic and acidic residues" evidence="1">
    <location>
        <begin position="1"/>
        <end position="11"/>
    </location>
</feature>
<evidence type="ECO:0000313" key="3">
    <source>
        <dbReference type="Proteomes" id="UP001357485"/>
    </source>
</evidence>
<sequence>RLGTDLEREDLASDDPGDWSPRAGEEEDVDADECDQCTLTRQVVETHTRAYTSNDELASRHSDSTEEE</sequence>
<feature type="region of interest" description="Disordered" evidence="1">
    <location>
        <begin position="1"/>
        <end position="33"/>
    </location>
</feature>
<accession>A0ABR0LJ54</accession>
<organism evidence="2 3">
    <name type="scientific">Cryomyces antarcticus</name>
    <dbReference type="NCBI Taxonomy" id="329879"/>
    <lineage>
        <taxon>Eukaryota</taxon>
        <taxon>Fungi</taxon>
        <taxon>Dikarya</taxon>
        <taxon>Ascomycota</taxon>
        <taxon>Pezizomycotina</taxon>
        <taxon>Dothideomycetes</taxon>
        <taxon>Dothideomycetes incertae sedis</taxon>
        <taxon>Cryomyces</taxon>
    </lineage>
</organism>
<name>A0ABR0LJ54_9PEZI</name>
<feature type="non-terminal residue" evidence="2">
    <location>
        <position position="1"/>
    </location>
</feature>
<feature type="region of interest" description="Disordered" evidence="1">
    <location>
        <begin position="47"/>
        <end position="68"/>
    </location>
</feature>
<proteinExistence type="predicted"/>
<reference evidence="2 3" key="1">
    <citation type="submission" date="2023-08" db="EMBL/GenBank/DDBJ databases">
        <title>Black Yeasts Isolated from many extreme environments.</title>
        <authorList>
            <person name="Coleine C."/>
            <person name="Stajich J.E."/>
            <person name="Selbmann L."/>
        </authorList>
    </citation>
    <scope>NUCLEOTIDE SEQUENCE [LARGE SCALE GENOMIC DNA]</scope>
    <source>
        <strain evidence="2 3">CCFEE 536</strain>
    </source>
</reference>
<dbReference type="EMBL" id="JAVRRA010019260">
    <property type="protein sequence ID" value="KAK5182476.1"/>
    <property type="molecule type" value="Genomic_DNA"/>
</dbReference>
<gene>
    <name evidence="2" type="ORF">LTR16_010211</name>
</gene>
<feature type="compositionally biased region" description="Polar residues" evidence="1">
    <location>
        <begin position="47"/>
        <end position="56"/>
    </location>
</feature>
<dbReference type="Proteomes" id="UP001357485">
    <property type="component" value="Unassembled WGS sequence"/>
</dbReference>
<keyword evidence="3" id="KW-1185">Reference proteome</keyword>
<protein>
    <submittedName>
        <fullName evidence="2">Uncharacterized protein</fullName>
    </submittedName>
</protein>
<comment type="caution">
    <text evidence="2">The sequence shown here is derived from an EMBL/GenBank/DDBJ whole genome shotgun (WGS) entry which is preliminary data.</text>
</comment>
<evidence type="ECO:0000256" key="1">
    <source>
        <dbReference type="SAM" id="MobiDB-lite"/>
    </source>
</evidence>
<evidence type="ECO:0000313" key="2">
    <source>
        <dbReference type="EMBL" id="KAK5182476.1"/>
    </source>
</evidence>
<feature type="compositionally biased region" description="Basic and acidic residues" evidence="1">
    <location>
        <begin position="57"/>
        <end position="68"/>
    </location>
</feature>